<dbReference type="Gene3D" id="3.90.550.10">
    <property type="entry name" value="Spore Coat Polysaccharide Biosynthesis Protein SpsA, Chain A"/>
    <property type="match status" value="1"/>
</dbReference>
<sequence length="263" mass="31086">DNTAEIVSSYPSVILLKQNNKGPSVARNRGMNRATGNWISFLDADDTWKKNKLELQKNIIDKYPDLKWVSAAFVNDSIIRNTYTYPFHSNGLITDFFDAINNGLIFNTSTMLLHENIFKNENFRFNHEFRNSEDTEMWLRLACHYPRMGYVHQAVATYIRSNKSSLTKMAFSSLDFSFLSVESRLKKEIDTLTKSKKKLIELYLKNKREQRLLRYWAFSRKSIKQHPDHYINYFSKQLYLTLLILNWTPSLIKRLLSKILKIY</sequence>
<dbReference type="Pfam" id="PF00535">
    <property type="entry name" value="Glycos_transf_2"/>
    <property type="match status" value="1"/>
</dbReference>
<dbReference type="InterPro" id="IPR029044">
    <property type="entry name" value="Nucleotide-diphossugar_trans"/>
</dbReference>
<evidence type="ECO:0000313" key="2">
    <source>
        <dbReference type="EMBL" id="SVB17713.1"/>
    </source>
</evidence>
<dbReference type="CDD" id="cd00761">
    <property type="entry name" value="Glyco_tranf_GTA_type"/>
    <property type="match status" value="1"/>
</dbReference>
<name>A0A382BXB7_9ZZZZ</name>
<feature type="domain" description="Glycosyltransferase 2-like" evidence="1">
    <location>
        <begin position="1"/>
        <end position="86"/>
    </location>
</feature>
<proteinExistence type="predicted"/>
<organism evidence="2">
    <name type="scientific">marine metagenome</name>
    <dbReference type="NCBI Taxonomy" id="408172"/>
    <lineage>
        <taxon>unclassified sequences</taxon>
        <taxon>metagenomes</taxon>
        <taxon>ecological metagenomes</taxon>
    </lineage>
</organism>
<dbReference type="InterPro" id="IPR001173">
    <property type="entry name" value="Glyco_trans_2-like"/>
</dbReference>
<dbReference type="PANTHER" id="PTHR22916:SF3">
    <property type="entry name" value="UDP-GLCNAC:BETAGAL BETA-1,3-N-ACETYLGLUCOSAMINYLTRANSFERASE-LIKE PROTEIN 1"/>
    <property type="match status" value="1"/>
</dbReference>
<evidence type="ECO:0000259" key="1">
    <source>
        <dbReference type="Pfam" id="PF00535"/>
    </source>
</evidence>
<dbReference type="PANTHER" id="PTHR22916">
    <property type="entry name" value="GLYCOSYLTRANSFERASE"/>
    <property type="match status" value="1"/>
</dbReference>
<dbReference type="EMBL" id="UINC01031526">
    <property type="protein sequence ID" value="SVB17713.1"/>
    <property type="molecule type" value="Genomic_DNA"/>
</dbReference>
<feature type="non-terminal residue" evidence="2">
    <location>
        <position position="1"/>
    </location>
</feature>
<protein>
    <recommendedName>
        <fullName evidence="1">Glycosyltransferase 2-like domain-containing protein</fullName>
    </recommendedName>
</protein>
<accession>A0A382BXB7</accession>
<reference evidence="2" key="1">
    <citation type="submission" date="2018-05" db="EMBL/GenBank/DDBJ databases">
        <authorList>
            <person name="Lanie J.A."/>
            <person name="Ng W.-L."/>
            <person name="Kazmierczak K.M."/>
            <person name="Andrzejewski T.M."/>
            <person name="Davidsen T.M."/>
            <person name="Wayne K.J."/>
            <person name="Tettelin H."/>
            <person name="Glass J.I."/>
            <person name="Rusch D."/>
            <person name="Podicherti R."/>
            <person name="Tsui H.-C.T."/>
            <person name="Winkler M.E."/>
        </authorList>
    </citation>
    <scope>NUCLEOTIDE SEQUENCE</scope>
</reference>
<dbReference type="GO" id="GO:0016758">
    <property type="term" value="F:hexosyltransferase activity"/>
    <property type="evidence" value="ECO:0007669"/>
    <property type="project" value="UniProtKB-ARBA"/>
</dbReference>
<dbReference type="AlphaFoldDB" id="A0A382BXB7"/>
<gene>
    <name evidence="2" type="ORF">METZ01_LOCUS170567</name>
</gene>
<dbReference type="SUPFAM" id="SSF53448">
    <property type="entry name" value="Nucleotide-diphospho-sugar transferases"/>
    <property type="match status" value="1"/>
</dbReference>